<evidence type="ECO:0000313" key="2">
    <source>
        <dbReference type="EMBL" id="KEK20727.1"/>
    </source>
</evidence>
<sequence>MFQSKRISLRKFTTDDVKTYYQWRNDVEVMHFTNPTLDVYSFDEVAQFCQSIMSSPHSKSYIIEDKESKEAIGITSLINIDLYNRNAECIIDIGNKNYWGSGYGYEALELLLNYGFQELNLHRIHLRVFSFNERAIKLYEKLGFEHEGRQKEMIYRDGKWHDVLLFAKLNKTN</sequence>
<dbReference type="PROSITE" id="PS51186">
    <property type="entry name" value="GNAT"/>
    <property type="match status" value="1"/>
</dbReference>
<organism evidence="2 3">
    <name type="scientific">Bacillus manliponensis</name>
    <dbReference type="NCBI Taxonomy" id="574376"/>
    <lineage>
        <taxon>Bacteria</taxon>
        <taxon>Bacillati</taxon>
        <taxon>Bacillota</taxon>
        <taxon>Bacilli</taxon>
        <taxon>Bacillales</taxon>
        <taxon>Bacillaceae</taxon>
        <taxon>Bacillus</taxon>
        <taxon>Bacillus cereus group</taxon>
    </lineage>
</organism>
<dbReference type="Pfam" id="PF13302">
    <property type="entry name" value="Acetyltransf_3"/>
    <property type="match status" value="1"/>
</dbReference>
<evidence type="ECO:0000313" key="3">
    <source>
        <dbReference type="Proteomes" id="UP000027822"/>
    </source>
</evidence>
<feature type="domain" description="N-acetyltransferase" evidence="1">
    <location>
        <begin position="7"/>
        <end position="170"/>
    </location>
</feature>
<dbReference type="AlphaFoldDB" id="A0A073K2P2"/>
<evidence type="ECO:0000259" key="1">
    <source>
        <dbReference type="PROSITE" id="PS51186"/>
    </source>
</evidence>
<accession>A0A073K2P2</accession>
<dbReference type="Gene3D" id="3.40.630.30">
    <property type="match status" value="1"/>
</dbReference>
<dbReference type="PANTHER" id="PTHR43415:SF3">
    <property type="entry name" value="GNAT-FAMILY ACETYLTRANSFERASE"/>
    <property type="match status" value="1"/>
</dbReference>
<dbReference type="GO" id="GO:0016747">
    <property type="term" value="F:acyltransferase activity, transferring groups other than amino-acyl groups"/>
    <property type="evidence" value="ECO:0007669"/>
    <property type="project" value="InterPro"/>
</dbReference>
<dbReference type="InterPro" id="IPR000182">
    <property type="entry name" value="GNAT_dom"/>
</dbReference>
<proteinExistence type="predicted"/>
<dbReference type="SUPFAM" id="SSF55729">
    <property type="entry name" value="Acyl-CoA N-acyltransferases (Nat)"/>
    <property type="match status" value="1"/>
</dbReference>
<keyword evidence="3" id="KW-1185">Reference proteome</keyword>
<name>A0A073K2P2_9BACI</name>
<comment type="caution">
    <text evidence="2">The sequence shown here is derived from an EMBL/GenBank/DDBJ whole genome shotgun (WGS) entry which is preliminary data.</text>
</comment>
<dbReference type="STRING" id="574376.BAMA_15085"/>
<protein>
    <submittedName>
        <fullName evidence="2">Acetyltransferase</fullName>
    </submittedName>
</protein>
<reference evidence="2 3" key="1">
    <citation type="submission" date="2014-06" db="EMBL/GenBank/DDBJ databases">
        <title>Draft genome sequence of Bacillus manliponensis JCM 15802 (MCCC 1A00708).</title>
        <authorList>
            <person name="Lai Q."/>
            <person name="Liu Y."/>
            <person name="Shao Z."/>
        </authorList>
    </citation>
    <scope>NUCLEOTIDE SEQUENCE [LARGE SCALE GENOMIC DNA]</scope>
    <source>
        <strain evidence="2 3">JCM 15802</strain>
    </source>
</reference>
<gene>
    <name evidence="2" type="ORF">BAMA_15085</name>
</gene>
<dbReference type="InterPro" id="IPR016181">
    <property type="entry name" value="Acyl_CoA_acyltransferase"/>
</dbReference>
<dbReference type="PANTHER" id="PTHR43415">
    <property type="entry name" value="SPERMIDINE N(1)-ACETYLTRANSFERASE"/>
    <property type="match status" value="1"/>
</dbReference>
<dbReference type="OrthoDB" id="9795206at2"/>
<dbReference type="Proteomes" id="UP000027822">
    <property type="component" value="Unassembled WGS sequence"/>
</dbReference>
<dbReference type="EMBL" id="JOTN01000003">
    <property type="protein sequence ID" value="KEK20727.1"/>
    <property type="molecule type" value="Genomic_DNA"/>
</dbReference>
<dbReference type="RefSeq" id="WP_034637073.1">
    <property type="nucleotide sequence ID" value="NZ_CBCSJC010000020.1"/>
</dbReference>
<keyword evidence="2" id="KW-0808">Transferase</keyword>
<dbReference type="eggNOG" id="COG1670">
    <property type="taxonomic scope" value="Bacteria"/>
</dbReference>